<comment type="caution">
    <text evidence="1">The sequence shown here is derived from an EMBL/GenBank/DDBJ whole genome shotgun (WGS) entry which is preliminary data.</text>
</comment>
<reference evidence="1 2" key="1">
    <citation type="submission" date="2014-02" db="EMBL/GenBank/DDBJ databases">
        <authorList>
            <person name="Sears C."/>
            <person name="Carroll K."/>
            <person name="Sack B.R."/>
            <person name="Qadri F."/>
            <person name="Myers L.L."/>
            <person name="Chung G.-T."/>
            <person name="Escheverria P."/>
            <person name="Fraser C.M."/>
            <person name="Sadzewicz L."/>
            <person name="Shefchek K.A."/>
            <person name="Tallon L."/>
            <person name="Das S.P."/>
            <person name="Daugherty S."/>
            <person name="Mongodin E.F."/>
        </authorList>
    </citation>
    <scope>NUCLEOTIDE SEQUENCE [LARGE SCALE GENOMIC DNA]</scope>
    <source>
        <strain evidence="1 2">3976T8</strain>
    </source>
</reference>
<organism evidence="1 2">
    <name type="scientific">Bacteroides fragilis str. 3976T8</name>
    <dbReference type="NCBI Taxonomy" id="1339314"/>
    <lineage>
        <taxon>Bacteria</taxon>
        <taxon>Pseudomonadati</taxon>
        <taxon>Bacteroidota</taxon>
        <taxon>Bacteroidia</taxon>
        <taxon>Bacteroidales</taxon>
        <taxon>Bacteroidaceae</taxon>
        <taxon>Bacteroides</taxon>
    </lineage>
</organism>
<dbReference type="AlphaFoldDB" id="A0A016E912"/>
<evidence type="ECO:0000313" key="1">
    <source>
        <dbReference type="EMBL" id="EXZ73616.1"/>
    </source>
</evidence>
<gene>
    <name evidence="1" type="ORF">M123_1968</name>
</gene>
<evidence type="ECO:0000313" key="2">
    <source>
        <dbReference type="Proteomes" id="UP000020938"/>
    </source>
</evidence>
<protein>
    <submittedName>
        <fullName evidence="1">Uncharacterized protein</fullName>
    </submittedName>
</protein>
<proteinExistence type="predicted"/>
<dbReference type="EMBL" id="JGDS01000049">
    <property type="protein sequence ID" value="EXZ73616.1"/>
    <property type="molecule type" value="Genomic_DNA"/>
</dbReference>
<dbReference type="Proteomes" id="UP000020938">
    <property type="component" value="Unassembled WGS sequence"/>
</dbReference>
<sequence>MKNLAKNKMFKSIGLFAEVSVSYHNNSVLEMDNHIQNHFQNCNQQSIRSRLYLCE</sequence>
<name>A0A016E912_BACFG</name>
<accession>A0A016E912</accession>